<dbReference type="Gene3D" id="1.10.472.20">
    <property type="entry name" value="Nitrile hydratase, beta subunit"/>
    <property type="match status" value="1"/>
</dbReference>
<evidence type="ECO:0000259" key="1">
    <source>
        <dbReference type="Pfam" id="PF21006"/>
    </source>
</evidence>
<dbReference type="InterPro" id="IPR023808">
    <property type="entry name" value="Nitrile_Hydratase_acc_put"/>
</dbReference>
<evidence type="ECO:0000313" key="2">
    <source>
        <dbReference type="EMBL" id="CDQ43359.1"/>
    </source>
</evidence>
<dbReference type="EMBL" id="LK021337">
    <property type="protein sequence ID" value="CDQ43359.1"/>
    <property type="molecule type" value="Genomic_DNA"/>
</dbReference>
<reference evidence="2" key="2">
    <citation type="submission" date="2015-09" db="EMBL/GenBank/DDBJ databases">
        <title>Draft genome sequence of Mycobacterium neoaurum DSM 44074.</title>
        <authorList>
            <person name="Croce O."/>
            <person name="Robert C."/>
            <person name="Raoult D."/>
            <person name="Drancourt M."/>
        </authorList>
    </citation>
    <scope>NUCLEOTIDE SEQUENCE</scope>
    <source>
        <strain evidence="2">DSM 44074</strain>
    </source>
</reference>
<name>A0AAV2WGK7_MYCNE</name>
<evidence type="ECO:0000313" key="3">
    <source>
        <dbReference type="Proteomes" id="UP000028864"/>
    </source>
</evidence>
<dbReference type="RefSeq" id="WP_030136952.1">
    <property type="nucleotide sequence ID" value="NZ_JAKNRE010000002.1"/>
</dbReference>
<dbReference type="InterPro" id="IPR042262">
    <property type="entry name" value="CN_hydtase_beta_C"/>
</dbReference>
<accession>A0AAV2WGK7</accession>
<dbReference type="SUPFAM" id="SSF50090">
    <property type="entry name" value="Electron transport accessory proteins"/>
    <property type="match status" value="1"/>
</dbReference>
<proteinExistence type="predicted"/>
<protein>
    <submittedName>
        <fullName evidence="2">Nitrile hydratase accessory protein</fullName>
    </submittedName>
</protein>
<dbReference type="NCBIfam" id="TIGR03889">
    <property type="entry name" value="nitrile_acc"/>
    <property type="match status" value="1"/>
</dbReference>
<dbReference type="Proteomes" id="UP000028864">
    <property type="component" value="Unassembled WGS sequence"/>
</dbReference>
<organism evidence="2 3">
    <name type="scientific">Mycolicibacterium neoaurum</name>
    <name type="common">Mycobacterium neoaurum</name>
    <dbReference type="NCBI Taxonomy" id="1795"/>
    <lineage>
        <taxon>Bacteria</taxon>
        <taxon>Bacillati</taxon>
        <taxon>Actinomycetota</taxon>
        <taxon>Actinomycetes</taxon>
        <taxon>Mycobacteriales</taxon>
        <taxon>Mycobacteriaceae</taxon>
        <taxon>Mycolicibacterium</taxon>
    </lineage>
</organism>
<reference evidence="2" key="1">
    <citation type="submission" date="2014-05" db="EMBL/GenBank/DDBJ databases">
        <authorList>
            <person name="Urmite Genomes"/>
        </authorList>
    </citation>
    <scope>NUCLEOTIDE SEQUENCE</scope>
    <source>
        <strain evidence="2">DSM 44074</strain>
    </source>
</reference>
<dbReference type="InterPro" id="IPR008990">
    <property type="entry name" value="Elect_transpt_acc-like_dom_sf"/>
</dbReference>
<gene>
    <name evidence="2" type="ORF">BN1047_01224</name>
</gene>
<sequence>MTITQDVTDIVGFDDQDGATALPRSNGELIFDAPWQGRLFGLVVHLCKAGTFEWDEFKSHLIAVIDESGLGDVCDPAVYYRQFGEAFCRLAAQKGFFDASTLERRALVEGERLAHTGHEHDHEHDHDHDHGHAH</sequence>
<dbReference type="InterPro" id="IPR049054">
    <property type="entry name" value="CN_hydtase_beta-like_N"/>
</dbReference>
<dbReference type="Pfam" id="PF21006">
    <property type="entry name" value="NHase_beta_N"/>
    <property type="match status" value="1"/>
</dbReference>
<dbReference type="AlphaFoldDB" id="A0AAV2WGK7"/>
<feature type="domain" description="Nitrile hydratase beta subunit-like N-terminal" evidence="1">
    <location>
        <begin position="21"/>
        <end position="112"/>
    </location>
</feature>